<sequence length="116" mass="13550">MASPPLHQNQRITSLSSAAYIMKDYTSPVPIPHEASNYEELSMKETLQFSERLMELKSIKEQLYSAAEHFESSYLKHEQKQTQDNFLSFSCHSGWHLIHSCPSFFFMIFVHLFSFP</sequence>
<name>A0AAN7JLR0_9MYRT</name>
<evidence type="ECO:0000313" key="1">
    <source>
        <dbReference type="EMBL" id="KAK4747938.1"/>
    </source>
</evidence>
<proteinExistence type="predicted"/>
<gene>
    <name evidence="1" type="ORF">SAY87_014524</name>
</gene>
<protein>
    <submittedName>
        <fullName evidence="1">Uncharacterized protein</fullName>
    </submittedName>
</protein>
<dbReference type="AlphaFoldDB" id="A0AAN7JLR0"/>
<comment type="caution">
    <text evidence="1">The sequence shown here is derived from an EMBL/GenBank/DDBJ whole genome shotgun (WGS) entry which is preliminary data.</text>
</comment>
<accession>A0AAN7JLR0</accession>
<organism evidence="1 2">
    <name type="scientific">Trapa incisa</name>
    <dbReference type="NCBI Taxonomy" id="236973"/>
    <lineage>
        <taxon>Eukaryota</taxon>
        <taxon>Viridiplantae</taxon>
        <taxon>Streptophyta</taxon>
        <taxon>Embryophyta</taxon>
        <taxon>Tracheophyta</taxon>
        <taxon>Spermatophyta</taxon>
        <taxon>Magnoliopsida</taxon>
        <taxon>eudicotyledons</taxon>
        <taxon>Gunneridae</taxon>
        <taxon>Pentapetalae</taxon>
        <taxon>rosids</taxon>
        <taxon>malvids</taxon>
        <taxon>Myrtales</taxon>
        <taxon>Lythraceae</taxon>
        <taxon>Trapa</taxon>
    </lineage>
</organism>
<reference evidence="1 2" key="1">
    <citation type="journal article" date="2023" name="Hortic Res">
        <title>Pangenome of water caltrop reveals structural variations and asymmetric subgenome divergence after allopolyploidization.</title>
        <authorList>
            <person name="Zhang X."/>
            <person name="Chen Y."/>
            <person name="Wang L."/>
            <person name="Yuan Y."/>
            <person name="Fang M."/>
            <person name="Shi L."/>
            <person name="Lu R."/>
            <person name="Comes H.P."/>
            <person name="Ma Y."/>
            <person name="Chen Y."/>
            <person name="Huang G."/>
            <person name="Zhou Y."/>
            <person name="Zheng Z."/>
            <person name="Qiu Y."/>
        </authorList>
    </citation>
    <scope>NUCLEOTIDE SEQUENCE [LARGE SCALE GENOMIC DNA]</scope>
    <source>
        <tissue evidence="1">Roots</tissue>
    </source>
</reference>
<dbReference type="Proteomes" id="UP001345219">
    <property type="component" value="Chromosome 12"/>
</dbReference>
<keyword evidence="2" id="KW-1185">Reference proteome</keyword>
<evidence type="ECO:0000313" key="2">
    <source>
        <dbReference type="Proteomes" id="UP001345219"/>
    </source>
</evidence>
<dbReference type="EMBL" id="JAXIOK010000019">
    <property type="protein sequence ID" value="KAK4747938.1"/>
    <property type="molecule type" value="Genomic_DNA"/>
</dbReference>